<gene>
    <name evidence="1" type="ORF">HELGO_WM50072</name>
</gene>
<sequence>MPYYVFKITQPTQLVKNLDLQDTFDEYKPARALARDLRQNAPAGDQSTYQLVFAANQLEAEENLQERREKPVLMEWEK</sequence>
<accession>A0A6S6TU26</accession>
<dbReference type="EMBL" id="CACVAV010000291">
    <property type="protein sequence ID" value="CAA6818626.1"/>
    <property type="molecule type" value="Genomic_DNA"/>
</dbReference>
<protein>
    <submittedName>
        <fullName evidence="1">Uncharacterized protein</fullName>
    </submittedName>
</protein>
<dbReference type="AlphaFoldDB" id="A0A6S6TU26"/>
<evidence type="ECO:0000313" key="1">
    <source>
        <dbReference type="EMBL" id="CAA6818626.1"/>
    </source>
</evidence>
<reference evidence="1" key="1">
    <citation type="submission" date="2020-01" db="EMBL/GenBank/DDBJ databases">
        <authorList>
            <person name="Meier V. D."/>
            <person name="Meier V D."/>
        </authorList>
    </citation>
    <scope>NUCLEOTIDE SEQUENCE</scope>
    <source>
        <strain evidence="1">HLG_WM_MAG_08</strain>
    </source>
</reference>
<proteinExistence type="predicted"/>
<organism evidence="1">
    <name type="scientific">uncultured Thiotrichaceae bacterium</name>
    <dbReference type="NCBI Taxonomy" id="298394"/>
    <lineage>
        <taxon>Bacteria</taxon>
        <taxon>Pseudomonadati</taxon>
        <taxon>Pseudomonadota</taxon>
        <taxon>Gammaproteobacteria</taxon>
        <taxon>Thiotrichales</taxon>
        <taxon>Thiotrichaceae</taxon>
        <taxon>environmental samples</taxon>
    </lineage>
</organism>
<name>A0A6S6TU26_9GAMM</name>